<feature type="coiled-coil region" evidence="1">
    <location>
        <begin position="386"/>
        <end position="425"/>
    </location>
</feature>
<protein>
    <submittedName>
        <fullName evidence="6">Protein LONGIFOLIA 1-like</fullName>
    </submittedName>
</protein>
<evidence type="ECO:0000313" key="6">
    <source>
        <dbReference type="RefSeq" id="XP_039140194.1"/>
    </source>
</evidence>
<dbReference type="RefSeq" id="XP_039140194.1">
    <property type="nucleotide sequence ID" value="XM_039284260.1"/>
</dbReference>
<feature type="region of interest" description="Disordered" evidence="2">
    <location>
        <begin position="39"/>
        <end position="61"/>
    </location>
</feature>
<feature type="compositionally biased region" description="Basic and acidic residues" evidence="2">
    <location>
        <begin position="530"/>
        <end position="543"/>
    </location>
</feature>
<feature type="compositionally biased region" description="Basic residues" evidence="2">
    <location>
        <begin position="39"/>
        <end position="48"/>
    </location>
</feature>
<feature type="region of interest" description="Disordered" evidence="2">
    <location>
        <begin position="154"/>
        <end position="192"/>
    </location>
</feature>
<feature type="compositionally biased region" description="Low complexity" evidence="2">
    <location>
        <begin position="85"/>
        <end position="103"/>
    </location>
</feature>
<dbReference type="InterPro" id="IPR025486">
    <property type="entry name" value="DUF4378"/>
</dbReference>
<feature type="region of interest" description="Disordered" evidence="2">
    <location>
        <begin position="329"/>
        <end position="348"/>
    </location>
</feature>
<proteinExistence type="predicted"/>
<accession>A0AB40CJT1</accession>
<feature type="region of interest" description="Disordered" evidence="2">
    <location>
        <begin position="426"/>
        <end position="447"/>
    </location>
</feature>
<dbReference type="Proteomes" id="UP001515500">
    <property type="component" value="Chromosome 15"/>
</dbReference>
<feature type="domain" description="DUF3741" evidence="4">
    <location>
        <begin position="304"/>
        <end position="319"/>
    </location>
</feature>
<dbReference type="GO" id="GO:0051513">
    <property type="term" value="P:regulation of monopolar cell growth"/>
    <property type="evidence" value="ECO:0007669"/>
    <property type="project" value="InterPro"/>
</dbReference>
<sequence>MSAKFLHSFADESQELQKQIGCMTGILQMFDRHHLITGRRSHGSHTHNRLPSGHGHPNNINHRSDVLVLEKNSSKSFSENRRVSMESSRNSFSSSSCSSSFSSLDCNKSTQEPSSSFDRFIAQDISSPSPPLDSSVHSRRQSLDFREVVKDSINRDSSSLSVKTSSKKESKNNGLNLKPRDSPRPITGLNDPRRVLVKLKESPWNYPETSELPRLSYDRKDASILSESRDTPRFSYDGREASRMSLDSRDNGRFVSKLREAPRLSLDSRQGNARNSNLHSKLNSILNDYDSVSVHQRSSSMASNVVAKLMGLEALPSKESANNISLTPLKSSVKDPLTPRPKNRDTVMKPMANSRLPMETAPWKQHDEKVCTPKKSGFGNREVPVKQQTETVYSEIERRLKELEFRQSNKDLRALKQILDAMQDKGMLKKSKGEEQNSEAPSSWETTRTKVAQNVRSTMIRNQVVSHSFPSLPKSVASPRAYESPIVIMKPAKSVRKSGLTGSSVIHLEGLPKLQRLNTSEVSVKKKPTRDRTRATNRVEDSNLQRNPSRLIPKANTGNSVKTTNSLSPRLPQRKLDAEKKLNRPPIPSSETNKHRKQSVSKQPSESVSPRGRLGRKSVQVPPNEDQLSEASSETTRNLRHQGDDISVQSDNNISLASEVDNIDVTSAAISEEMQDRESSSLEKKSQVNLNEVVLTVVPEQPSPVSVLDASFYQDELPVKRISNEFKDDVGSENSISEVDRKKLANIEILVQKLCQLSSTDAETQTADHIASLCETQNPDHRYVSEILLASGLLMKDLTSRLTAPMSIQLHPSGHPINPDLFTVLEQTKSGLLSQLKPVPETNLKPKSSPEKLHRKLVFDVVNEVLVQKLELTNHDPLSTLFIRTRKFARNLPTGHRLLKEVCAEIDELQSESSKDVNGEENNNLISGEHVLQHEQGWENFGTEMPSLVLEIERSIFKELIDEVVCGETNAAAGLHAKLSRRRRQLFAK</sequence>
<dbReference type="Pfam" id="PF14309">
    <property type="entry name" value="DUF4378"/>
    <property type="match status" value="1"/>
</dbReference>
<dbReference type="AlphaFoldDB" id="A0AB40CJT1"/>
<evidence type="ECO:0000256" key="1">
    <source>
        <dbReference type="SAM" id="Coils"/>
    </source>
</evidence>
<reference evidence="6" key="1">
    <citation type="submission" date="2025-08" db="UniProtKB">
        <authorList>
            <consortium name="RefSeq"/>
        </authorList>
    </citation>
    <scope>IDENTIFICATION</scope>
</reference>
<dbReference type="PANTHER" id="PTHR31680:SF4">
    <property type="entry name" value="LONGIFOLIA PROTEIN"/>
    <property type="match status" value="1"/>
</dbReference>
<name>A0AB40CJT1_DIOCR</name>
<evidence type="ECO:0000259" key="3">
    <source>
        <dbReference type="Pfam" id="PF14309"/>
    </source>
</evidence>
<dbReference type="PANTHER" id="PTHR31680">
    <property type="entry name" value="LONGIFOLIA PROTEIN"/>
    <property type="match status" value="1"/>
</dbReference>
<feature type="domain" description="DUF4378" evidence="3">
    <location>
        <begin position="780"/>
        <end position="963"/>
    </location>
</feature>
<keyword evidence="5" id="KW-1185">Reference proteome</keyword>
<feature type="compositionally biased region" description="Polar residues" evidence="2">
    <location>
        <begin position="438"/>
        <end position="447"/>
    </location>
</feature>
<feature type="region of interest" description="Disordered" evidence="2">
    <location>
        <begin position="519"/>
        <end position="653"/>
    </location>
</feature>
<dbReference type="InterPro" id="IPR033334">
    <property type="entry name" value="LNG1/2"/>
</dbReference>
<gene>
    <name evidence="6" type="primary">LOC120277415</name>
</gene>
<keyword evidence="1" id="KW-0175">Coiled coil</keyword>
<dbReference type="GeneID" id="120277415"/>
<evidence type="ECO:0000259" key="4">
    <source>
        <dbReference type="Pfam" id="PF14383"/>
    </source>
</evidence>
<organism evidence="5 6">
    <name type="scientific">Dioscorea cayennensis subsp. rotundata</name>
    <name type="common">White Guinea yam</name>
    <name type="synonym">Dioscorea rotundata</name>
    <dbReference type="NCBI Taxonomy" id="55577"/>
    <lineage>
        <taxon>Eukaryota</taxon>
        <taxon>Viridiplantae</taxon>
        <taxon>Streptophyta</taxon>
        <taxon>Embryophyta</taxon>
        <taxon>Tracheophyta</taxon>
        <taxon>Spermatophyta</taxon>
        <taxon>Magnoliopsida</taxon>
        <taxon>Liliopsida</taxon>
        <taxon>Dioscoreales</taxon>
        <taxon>Dioscoreaceae</taxon>
        <taxon>Dioscorea</taxon>
    </lineage>
</organism>
<feature type="region of interest" description="Disordered" evidence="2">
    <location>
        <begin position="77"/>
        <end position="105"/>
    </location>
</feature>
<evidence type="ECO:0000256" key="2">
    <source>
        <dbReference type="SAM" id="MobiDB-lite"/>
    </source>
</evidence>
<feature type="compositionally biased region" description="Polar residues" evidence="2">
    <location>
        <begin position="556"/>
        <end position="568"/>
    </location>
</feature>
<feature type="compositionally biased region" description="Basic and acidic residues" evidence="2">
    <location>
        <begin position="426"/>
        <end position="435"/>
    </location>
</feature>
<dbReference type="Pfam" id="PF14383">
    <property type="entry name" value="VARLMGL"/>
    <property type="match status" value="1"/>
</dbReference>
<evidence type="ECO:0000313" key="5">
    <source>
        <dbReference type="Proteomes" id="UP001515500"/>
    </source>
</evidence>
<dbReference type="InterPro" id="IPR032795">
    <property type="entry name" value="DUF3741-assoc"/>
</dbReference>